<feature type="compositionally biased region" description="Basic and acidic residues" evidence="2">
    <location>
        <begin position="106"/>
        <end position="117"/>
    </location>
</feature>
<feature type="compositionally biased region" description="Basic and acidic residues" evidence="2">
    <location>
        <begin position="39"/>
        <end position="48"/>
    </location>
</feature>
<evidence type="ECO:0000256" key="1">
    <source>
        <dbReference type="ARBA" id="ARBA00010820"/>
    </source>
</evidence>
<dbReference type="InterPro" id="IPR053932">
    <property type="entry name" value="GeBP-like_DBD"/>
</dbReference>
<dbReference type="GO" id="GO:0006355">
    <property type="term" value="P:regulation of DNA-templated transcription"/>
    <property type="evidence" value="ECO:0007669"/>
    <property type="project" value="InterPro"/>
</dbReference>
<dbReference type="EMBL" id="CM007657">
    <property type="protein sequence ID" value="ONH94190.1"/>
    <property type="molecule type" value="Genomic_DNA"/>
</dbReference>
<dbReference type="PANTHER" id="PTHR31662">
    <property type="entry name" value="BNAANNG10740D PROTEIN-RELATED"/>
    <property type="match status" value="1"/>
</dbReference>
<dbReference type="InterPro" id="IPR007592">
    <property type="entry name" value="GEBP"/>
</dbReference>
<dbReference type="PANTHER" id="PTHR31662:SF33">
    <property type="entry name" value="DNA-BINDING STOREKEEPER PROTEIN TRANSCRIPTIONAL REGULATOR-LIKE PROTEIN"/>
    <property type="match status" value="1"/>
</dbReference>
<feature type="compositionally biased region" description="Basic and acidic residues" evidence="2">
    <location>
        <begin position="189"/>
        <end position="198"/>
    </location>
</feature>
<proteinExistence type="inferred from homology"/>
<dbReference type="GO" id="GO:0005634">
    <property type="term" value="C:nucleus"/>
    <property type="evidence" value="ECO:0000318"/>
    <property type="project" value="GO_Central"/>
</dbReference>
<sequence length="375" mass="42237">ISPMAPNHTSPQDEPPEEVEASSEEEVDREEEEESESQPESKSEEPEPKGAPTPVDEKKPQPKNPDLATVPQSSSPGSEKWKPRLKKKLTEKKRKNPDPSCTYYKKKPDSAMEETPKTKKPRSNASATTTSAAKAGSKQPSSKNPIKKLASATTTPAARARSKRPSESDPKDSKRPKKKKIPELDEEPDQAREETKKAGGDDLKKLLLLQRIWSDDDEITILEGMIDYYTKQGVHPNADMFAFHDFMKKSLKADVNKTQLQDKIRRLKKKYETDVSKGKKYNPVKPHELWVFDLSKKVWGSSEGLFALGGLSEQYKCNETCAGLRELTLLEGCLELIGEPKRAELKEEWKKLHVAELELVIRRGELAKLILEALK</sequence>
<accession>A0A251N4A2</accession>
<keyword evidence="5" id="KW-1185">Reference proteome</keyword>
<dbReference type="AlphaFoldDB" id="A0A251N4A2"/>
<feature type="compositionally biased region" description="Low complexity" evidence="2">
    <location>
        <begin position="150"/>
        <end position="159"/>
    </location>
</feature>
<dbReference type="Pfam" id="PF04504">
    <property type="entry name" value="GeBP-like_DBD"/>
    <property type="match status" value="1"/>
</dbReference>
<feature type="domain" description="Glabrous enhancer-binding protein-like DBD" evidence="3">
    <location>
        <begin position="210"/>
        <end position="300"/>
    </location>
</feature>
<feature type="non-terminal residue" evidence="4">
    <location>
        <position position="1"/>
    </location>
</feature>
<comment type="similarity">
    <text evidence="1">Belongs to the GeBP family.</text>
</comment>
<feature type="compositionally biased region" description="Acidic residues" evidence="2">
    <location>
        <begin position="14"/>
        <end position="37"/>
    </location>
</feature>
<organism evidence="4 5">
    <name type="scientific">Prunus persica</name>
    <name type="common">Peach</name>
    <name type="synonym">Amygdalus persica</name>
    <dbReference type="NCBI Taxonomy" id="3760"/>
    <lineage>
        <taxon>Eukaryota</taxon>
        <taxon>Viridiplantae</taxon>
        <taxon>Streptophyta</taxon>
        <taxon>Embryophyta</taxon>
        <taxon>Tracheophyta</taxon>
        <taxon>Spermatophyta</taxon>
        <taxon>Magnoliopsida</taxon>
        <taxon>eudicotyledons</taxon>
        <taxon>Gunneridae</taxon>
        <taxon>Pentapetalae</taxon>
        <taxon>rosids</taxon>
        <taxon>fabids</taxon>
        <taxon>Rosales</taxon>
        <taxon>Rosaceae</taxon>
        <taxon>Amygdaloideae</taxon>
        <taxon>Amygdaleae</taxon>
        <taxon>Prunus</taxon>
    </lineage>
</organism>
<reference evidence="4 5" key="1">
    <citation type="journal article" date="2013" name="Nat. Genet.">
        <title>The high-quality draft genome of peach (Prunus persica) identifies unique patterns of genetic diversity, domestication and genome evolution.</title>
        <authorList>
            <consortium name="International Peach Genome Initiative"/>
            <person name="Verde I."/>
            <person name="Abbott A.G."/>
            <person name="Scalabrin S."/>
            <person name="Jung S."/>
            <person name="Shu S."/>
            <person name="Marroni F."/>
            <person name="Zhebentyayeva T."/>
            <person name="Dettori M.T."/>
            <person name="Grimwood J."/>
            <person name="Cattonaro F."/>
            <person name="Zuccolo A."/>
            <person name="Rossini L."/>
            <person name="Jenkins J."/>
            <person name="Vendramin E."/>
            <person name="Meisel L.A."/>
            <person name="Decroocq V."/>
            <person name="Sosinski B."/>
            <person name="Prochnik S."/>
            <person name="Mitros T."/>
            <person name="Policriti A."/>
            <person name="Cipriani G."/>
            <person name="Dondini L."/>
            <person name="Ficklin S."/>
            <person name="Goodstein D.M."/>
            <person name="Xuan P."/>
            <person name="Del Fabbro C."/>
            <person name="Aramini V."/>
            <person name="Copetti D."/>
            <person name="Gonzalez S."/>
            <person name="Horner D.S."/>
            <person name="Falchi R."/>
            <person name="Lucas S."/>
            <person name="Mica E."/>
            <person name="Maldonado J."/>
            <person name="Lazzari B."/>
            <person name="Bielenberg D."/>
            <person name="Pirona R."/>
            <person name="Miculan M."/>
            <person name="Barakat A."/>
            <person name="Testolin R."/>
            <person name="Stella A."/>
            <person name="Tartarini S."/>
            <person name="Tonutti P."/>
            <person name="Arus P."/>
            <person name="Orellana A."/>
            <person name="Wells C."/>
            <person name="Main D."/>
            <person name="Vizzotto G."/>
            <person name="Silva H."/>
            <person name="Salamini F."/>
            <person name="Schmutz J."/>
            <person name="Morgante M."/>
            <person name="Rokhsar D.S."/>
        </authorList>
    </citation>
    <scope>NUCLEOTIDE SEQUENCE [LARGE SCALE GENOMIC DNA]</scope>
    <source>
        <strain evidence="5">cv. Nemared</strain>
    </source>
</reference>
<feature type="compositionally biased region" description="Low complexity" evidence="2">
    <location>
        <begin position="125"/>
        <end position="138"/>
    </location>
</feature>
<gene>
    <name evidence="4" type="ORF">PRUPE_7G003400</name>
</gene>
<evidence type="ECO:0000313" key="5">
    <source>
        <dbReference type="Proteomes" id="UP000006882"/>
    </source>
</evidence>
<dbReference type="Proteomes" id="UP000006882">
    <property type="component" value="Chromosome G7"/>
</dbReference>
<feature type="region of interest" description="Disordered" evidence="2">
    <location>
        <begin position="1"/>
        <end position="198"/>
    </location>
</feature>
<feature type="compositionally biased region" description="Basic residues" evidence="2">
    <location>
        <begin position="83"/>
        <end position="95"/>
    </location>
</feature>
<protein>
    <recommendedName>
        <fullName evidence="3">Glabrous enhancer-binding protein-like DBD domain-containing protein</fullName>
    </recommendedName>
</protein>
<dbReference type="STRING" id="3760.A0A251N4A2"/>
<evidence type="ECO:0000313" key="4">
    <source>
        <dbReference type="EMBL" id="ONH94190.1"/>
    </source>
</evidence>
<name>A0A251N4A2_PRUPE</name>
<evidence type="ECO:0000256" key="2">
    <source>
        <dbReference type="SAM" id="MobiDB-lite"/>
    </source>
</evidence>
<evidence type="ECO:0000259" key="3">
    <source>
        <dbReference type="Pfam" id="PF04504"/>
    </source>
</evidence>
<dbReference type="Gramene" id="ONH94190">
    <property type="protein sequence ID" value="ONH94190"/>
    <property type="gene ID" value="PRUPE_7G003400"/>
</dbReference>
<feature type="compositionally biased region" description="Basic and acidic residues" evidence="2">
    <location>
        <begin position="164"/>
        <end position="173"/>
    </location>
</feature>